<feature type="compositionally biased region" description="Polar residues" evidence="3">
    <location>
        <begin position="60"/>
        <end position="69"/>
    </location>
</feature>
<protein>
    <submittedName>
        <fullName evidence="5">High mobility group box domain-containing protein</fullName>
    </submittedName>
</protein>
<evidence type="ECO:0000259" key="4">
    <source>
        <dbReference type="PROSITE" id="PS50118"/>
    </source>
</evidence>
<feature type="compositionally biased region" description="Basic and acidic residues" evidence="3">
    <location>
        <begin position="195"/>
        <end position="213"/>
    </location>
</feature>
<dbReference type="Pfam" id="PF00505">
    <property type="entry name" value="HMG_box"/>
    <property type="match status" value="2"/>
</dbReference>
<feature type="region of interest" description="Disordered" evidence="3">
    <location>
        <begin position="190"/>
        <end position="223"/>
    </location>
</feature>
<feature type="domain" description="HMG box" evidence="4">
    <location>
        <begin position="74"/>
        <end position="142"/>
    </location>
</feature>
<gene>
    <name evidence="5" type="ORF">C2G38_1965627</name>
</gene>
<dbReference type="InterPro" id="IPR009071">
    <property type="entry name" value="HMG_box_dom"/>
</dbReference>
<keyword evidence="2" id="KW-0539">Nucleus</keyword>
<feature type="compositionally biased region" description="Low complexity" evidence="3">
    <location>
        <begin position="12"/>
        <end position="23"/>
    </location>
</feature>
<comment type="caution">
    <text evidence="5">The sequence shown here is derived from an EMBL/GenBank/DDBJ whole genome shotgun (WGS) entry which is preliminary data.</text>
</comment>
<keyword evidence="6" id="KW-1185">Reference proteome</keyword>
<dbReference type="Gene3D" id="1.10.30.10">
    <property type="entry name" value="High mobility group box domain"/>
    <property type="match status" value="2"/>
</dbReference>
<dbReference type="EMBL" id="QKWP01000490">
    <property type="protein sequence ID" value="RIB19178.1"/>
    <property type="molecule type" value="Genomic_DNA"/>
</dbReference>
<reference evidence="5 6" key="1">
    <citation type="submission" date="2018-06" db="EMBL/GenBank/DDBJ databases">
        <title>Comparative genomics reveals the genomic features of Rhizophagus irregularis, R. cerebriforme, R. diaphanum and Gigaspora rosea, and their symbiotic lifestyle signature.</title>
        <authorList>
            <person name="Morin E."/>
            <person name="San Clemente H."/>
            <person name="Chen E.C.H."/>
            <person name="De La Providencia I."/>
            <person name="Hainaut M."/>
            <person name="Kuo A."/>
            <person name="Kohler A."/>
            <person name="Murat C."/>
            <person name="Tang N."/>
            <person name="Roy S."/>
            <person name="Loubradou J."/>
            <person name="Henrissat B."/>
            <person name="Grigoriev I.V."/>
            <person name="Corradi N."/>
            <person name="Roux C."/>
            <person name="Martin F.M."/>
        </authorList>
    </citation>
    <scope>NUCLEOTIDE SEQUENCE [LARGE SCALE GENOMIC DNA]</scope>
    <source>
        <strain evidence="5 6">DAOM 194757</strain>
    </source>
</reference>
<dbReference type="InterPro" id="IPR050342">
    <property type="entry name" value="HMGB"/>
</dbReference>
<sequence>MVRNTIAGGNTPSQQQQPSSFPQTNVAAQAKPSKNAPVNTTPTPLPKTTNSLPPQDVKNQDITSNIPQTKDQKPKRPMNAFIIFSSERRPELQKNDPNMQTAQVSKILGEEWQNMDSTRKDHYNERARQLKEEFKQSNPDFVRHPTAPKHPMSGFLFYALEMRPHVAEQNPGSTVGPISKIIAGHWKNLTPEQRAPWEKKASDDKARYAREMEQYLQSQKDDE</sequence>
<dbReference type="AlphaFoldDB" id="A0A397VBT5"/>
<dbReference type="PROSITE" id="PS50118">
    <property type="entry name" value="HMG_BOX_2"/>
    <property type="match status" value="2"/>
</dbReference>
<keyword evidence="1 2" id="KW-0238">DNA-binding</keyword>
<accession>A0A397VBT5</accession>
<dbReference type="GO" id="GO:0003677">
    <property type="term" value="F:DNA binding"/>
    <property type="evidence" value="ECO:0007669"/>
    <property type="project" value="UniProtKB-UniRule"/>
</dbReference>
<feature type="DNA-binding region" description="HMG box" evidence="2">
    <location>
        <begin position="74"/>
        <end position="142"/>
    </location>
</feature>
<feature type="DNA-binding region" description="HMG box" evidence="2">
    <location>
        <begin position="148"/>
        <end position="216"/>
    </location>
</feature>
<dbReference type="SUPFAM" id="SSF47095">
    <property type="entry name" value="HMG-box"/>
    <property type="match status" value="2"/>
</dbReference>
<evidence type="ECO:0000313" key="5">
    <source>
        <dbReference type="EMBL" id="RIB19178.1"/>
    </source>
</evidence>
<evidence type="ECO:0000256" key="1">
    <source>
        <dbReference type="ARBA" id="ARBA00023125"/>
    </source>
</evidence>
<dbReference type="OrthoDB" id="1919336at2759"/>
<evidence type="ECO:0000313" key="6">
    <source>
        <dbReference type="Proteomes" id="UP000266673"/>
    </source>
</evidence>
<dbReference type="InterPro" id="IPR036910">
    <property type="entry name" value="HMG_box_dom_sf"/>
</dbReference>
<dbReference type="Proteomes" id="UP000266673">
    <property type="component" value="Unassembled WGS sequence"/>
</dbReference>
<dbReference type="SMART" id="SM00398">
    <property type="entry name" value="HMG"/>
    <property type="match status" value="2"/>
</dbReference>
<dbReference type="GO" id="GO:0005634">
    <property type="term" value="C:nucleus"/>
    <property type="evidence" value="ECO:0007669"/>
    <property type="project" value="UniProtKB-UniRule"/>
</dbReference>
<proteinExistence type="predicted"/>
<name>A0A397VBT5_9GLOM</name>
<dbReference type="PANTHER" id="PTHR48112:SF22">
    <property type="entry name" value="MITOCHONDRIAL TRANSCRIPTION FACTOR A, ISOFORM B"/>
    <property type="match status" value="1"/>
</dbReference>
<organism evidence="5 6">
    <name type="scientific">Gigaspora rosea</name>
    <dbReference type="NCBI Taxonomy" id="44941"/>
    <lineage>
        <taxon>Eukaryota</taxon>
        <taxon>Fungi</taxon>
        <taxon>Fungi incertae sedis</taxon>
        <taxon>Mucoromycota</taxon>
        <taxon>Glomeromycotina</taxon>
        <taxon>Glomeromycetes</taxon>
        <taxon>Diversisporales</taxon>
        <taxon>Gigasporaceae</taxon>
        <taxon>Gigaspora</taxon>
    </lineage>
</organism>
<evidence type="ECO:0000256" key="3">
    <source>
        <dbReference type="SAM" id="MobiDB-lite"/>
    </source>
</evidence>
<dbReference type="PANTHER" id="PTHR48112">
    <property type="entry name" value="HIGH MOBILITY GROUP PROTEIN DSP1"/>
    <property type="match status" value="1"/>
</dbReference>
<evidence type="ECO:0000256" key="2">
    <source>
        <dbReference type="PROSITE-ProRule" id="PRU00267"/>
    </source>
</evidence>
<feature type="domain" description="HMG box" evidence="4">
    <location>
        <begin position="148"/>
        <end position="216"/>
    </location>
</feature>
<feature type="region of interest" description="Disordered" evidence="3">
    <location>
        <begin position="1"/>
        <end position="77"/>
    </location>
</feature>
<feature type="compositionally biased region" description="Low complexity" evidence="3">
    <location>
        <begin position="39"/>
        <end position="54"/>
    </location>
</feature>
<dbReference type="STRING" id="44941.A0A397VBT5"/>